<protein>
    <submittedName>
        <fullName evidence="3">N-methylhydantoinase B</fullName>
    </submittedName>
</protein>
<dbReference type="Proteomes" id="UP000198615">
    <property type="component" value="Unassembled WGS sequence"/>
</dbReference>
<evidence type="ECO:0000259" key="2">
    <source>
        <dbReference type="PROSITE" id="PS50006"/>
    </source>
</evidence>
<gene>
    <name evidence="3" type="ORF">SAMN05660686_02739</name>
</gene>
<feature type="domain" description="FHA" evidence="2">
    <location>
        <begin position="208"/>
        <end position="263"/>
    </location>
</feature>
<dbReference type="GO" id="GO:0006749">
    <property type="term" value="P:glutathione metabolic process"/>
    <property type="evidence" value="ECO:0007669"/>
    <property type="project" value="TreeGrafter"/>
</dbReference>
<dbReference type="Pfam" id="PF02538">
    <property type="entry name" value="Hydantoinase_B"/>
    <property type="match status" value="1"/>
</dbReference>
<organism evidence="3 4">
    <name type="scientific">Thalassobaculum litoreum DSM 18839</name>
    <dbReference type="NCBI Taxonomy" id="1123362"/>
    <lineage>
        <taxon>Bacteria</taxon>
        <taxon>Pseudomonadati</taxon>
        <taxon>Pseudomonadota</taxon>
        <taxon>Alphaproteobacteria</taxon>
        <taxon>Rhodospirillales</taxon>
        <taxon>Thalassobaculaceae</taxon>
        <taxon>Thalassobaculum</taxon>
    </lineage>
</organism>
<accession>A0A8G2EYQ1</accession>
<dbReference type="PROSITE" id="PS50006">
    <property type="entry name" value="FHA_DOMAIN"/>
    <property type="match status" value="1"/>
</dbReference>
<dbReference type="PANTHER" id="PTHR11365:SF23">
    <property type="entry name" value="HYPOTHETICAL 5-OXOPROLINASE (EUROFUNG)-RELATED"/>
    <property type="match status" value="1"/>
</dbReference>
<keyword evidence="4" id="KW-1185">Reference proteome</keyword>
<dbReference type="GO" id="GO:0005829">
    <property type="term" value="C:cytosol"/>
    <property type="evidence" value="ECO:0007669"/>
    <property type="project" value="TreeGrafter"/>
</dbReference>
<reference evidence="3 4" key="1">
    <citation type="submission" date="2016-10" db="EMBL/GenBank/DDBJ databases">
        <authorList>
            <person name="Varghese N."/>
            <person name="Submissions S."/>
        </authorList>
    </citation>
    <scope>NUCLEOTIDE SEQUENCE [LARGE SCALE GENOMIC DNA]</scope>
    <source>
        <strain evidence="3 4">DSM 18839</strain>
    </source>
</reference>
<dbReference type="OrthoDB" id="9761586at2"/>
<dbReference type="PANTHER" id="PTHR11365">
    <property type="entry name" value="5-OXOPROLINASE RELATED"/>
    <property type="match status" value="1"/>
</dbReference>
<dbReference type="GO" id="GO:0017168">
    <property type="term" value="F:5-oxoprolinase (ATP-hydrolyzing) activity"/>
    <property type="evidence" value="ECO:0007669"/>
    <property type="project" value="TreeGrafter"/>
</dbReference>
<evidence type="ECO:0000313" key="3">
    <source>
        <dbReference type="EMBL" id="SDF92443.1"/>
    </source>
</evidence>
<dbReference type="InterPro" id="IPR003692">
    <property type="entry name" value="Hydantoinase_B"/>
</dbReference>
<dbReference type="RefSeq" id="WP_093151070.1">
    <property type="nucleotide sequence ID" value="NZ_FNBW01000008.1"/>
</dbReference>
<proteinExistence type="predicted"/>
<dbReference type="EMBL" id="FNBW01000008">
    <property type="protein sequence ID" value="SDF92443.1"/>
    <property type="molecule type" value="Genomic_DNA"/>
</dbReference>
<evidence type="ECO:0000256" key="1">
    <source>
        <dbReference type="SAM" id="MobiDB-lite"/>
    </source>
</evidence>
<feature type="region of interest" description="Disordered" evidence="1">
    <location>
        <begin position="499"/>
        <end position="539"/>
    </location>
</feature>
<comment type="caution">
    <text evidence="3">The sequence shown here is derived from an EMBL/GenBank/DDBJ whole genome shotgun (WGS) entry which is preliminary data.</text>
</comment>
<sequence length="568" mass="60656">MSAETKTTGPDPITTEIVFNALQSVADESFVALMKSAYSTNIKERHDHSTAIVDRNGRLVVQASGSIPIHLASMLGLMQKLLEKYPVSEIHEGDVFCANDPHVGGGTHLPDVNLAMPVFSDGELVGFVCNIAHHADVGGMSPGSMAGGMTSIYQEGLRIPLIKLFRRGVLDQDLFDLILLNVRVVEERRGDYNAQFAALRLAHRRLLEIVGRNGRETVEAVFDGIISRTHARMKESIAAIPDGIYSFEDFMDNDGAGLDDIKIAVTITIDGDSAVFDFTGTQEQVPGNVNIPLNGTIAAVCYVLKAMLDPEIPNNHGVIDAVTVTAPPGTVVSCVEPASVASRAHTSQRIVDVVIGALADALPDKVVGAANGANSMAIFAGTDPRSGRPYVYLETLGGGFGGRNDRDGKDGVQVHITNTSNLPVEAIEMEYPLLVEAYGLIEDSGGAGTWRGGAGLRRVVTPVGHDCVFTGIGERFRHQPWGVFGGKPGRSGHFSVRTKEGETKDMPTKFGDAPLRQGDSAIVETPGSGGYGPPEQRPAETLAEDWNSGKFSAGFMREHYGWEAPPSD</sequence>
<dbReference type="AlphaFoldDB" id="A0A8G2EYQ1"/>
<dbReference type="InterPro" id="IPR045079">
    <property type="entry name" value="Oxoprolinase-like"/>
</dbReference>
<evidence type="ECO:0000313" key="4">
    <source>
        <dbReference type="Proteomes" id="UP000198615"/>
    </source>
</evidence>
<dbReference type="InterPro" id="IPR000253">
    <property type="entry name" value="FHA_dom"/>
</dbReference>
<name>A0A8G2EYQ1_9PROT</name>